<reference evidence="4" key="1">
    <citation type="journal article" date="2013" name="Proc. Natl. Acad. Sci. U.S.A.">
        <title>Genome structure and metabolic features in the red seaweed Chondrus crispus shed light on evolution of the Archaeplastida.</title>
        <authorList>
            <person name="Collen J."/>
            <person name="Porcel B."/>
            <person name="Carre W."/>
            <person name="Ball S.G."/>
            <person name="Chaparro C."/>
            <person name="Tonon T."/>
            <person name="Barbeyron T."/>
            <person name="Michel G."/>
            <person name="Noel B."/>
            <person name="Valentin K."/>
            <person name="Elias M."/>
            <person name="Artiguenave F."/>
            <person name="Arun A."/>
            <person name="Aury J.M."/>
            <person name="Barbosa-Neto J.F."/>
            <person name="Bothwell J.H."/>
            <person name="Bouget F.Y."/>
            <person name="Brillet L."/>
            <person name="Cabello-Hurtado F."/>
            <person name="Capella-Gutierrez S."/>
            <person name="Charrier B."/>
            <person name="Cladiere L."/>
            <person name="Cock J.M."/>
            <person name="Coelho S.M."/>
            <person name="Colleoni C."/>
            <person name="Czjzek M."/>
            <person name="Da Silva C."/>
            <person name="Delage L."/>
            <person name="Denoeud F."/>
            <person name="Deschamps P."/>
            <person name="Dittami S.M."/>
            <person name="Gabaldon T."/>
            <person name="Gachon C.M."/>
            <person name="Groisillier A."/>
            <person name="Herve C."/>
            <person name="Jabbari K."/>
            <person name="Katinka M."/>
            <person name="Kloareg B."/>
            <person name="Kowalczyk N."/>
            <person name="Labadie K."/>
            <person name="Leblanc C."/>
            <person name="Lopez P.J."/>
            <person name="McLachlan D.H."/>
            <person name="Meslet-Cladiere L."/>
            <person name="Moustafa A."/>
            <person name="Nehr Z."/>
            <person name="Nyvall Collen P."/>
            <person name="Panaud O."/>
            <person name="Partensky F."/>
            <person name="Poulain J."/>
            <person name="Rensing S.A."/>
            <person name="Rousvoal S."/>
            <person name="Samson G."/>
            <person name="Symeonidi A."/>
            <person name="Weissenbach J."/>
            <person name="Zambounis A."/>
            <person name="Wincker P."/>
            <person name="Boyen C."/>
        </authorList>
    </citation>
    <scope>NUCLEOTIDE SEQUENCE [LARGE SCALE GENOMIC DNA]</scope>
    <source>
        <strain evidence="4">cv. Stackhouse</strain>
    </source>
</reference>
<accession>R7QA97</accession>
<dbReference type="Proteomes" id="UP000012073">
    <property type="component" value="Unassembled WGS sequence"/>
</dbReference>
<name>R7QA97_CHOCR</name>
<feature type="region of interest" description="Disordered" evidence="1">
    <location>
        <begin position="343"/>
        <end position="380"/>
    </location>
</feature>
<dbReference type="KEGG" id="ccp:CHC_T00003092001"/>
<dbReference type="PANTHER" id="PTHR42923">
    <property type="entry name" value="PROTOPORPHYRINOGEN OXIDASE"/>
    <property type="match status" value="1"/>
</dbReference>
<dbReference type="SUPFAM" id="SSF51905">
    <property type="entry name" value="FAD/NAD(P)-binding domain"/>
    <property type="match status" value="1"/>
</dbReference>
<keyword evidence="4" id="KW-1185">Reference proteome</keyword>
<dbReference type="RefSeq" id="XP_005714209.1">
    <property type="nucleotide sequence ID" value="XM_005714152.1"/>
</dbReference>
<sequence length="975" mass="108397">MTEPPDGRQSVAVIGAGAAGLASAWLLARGRYSVYVFEARDTAGGHAHTLDLPIPGNTTGATVPVDAGFIVYNTRTYPDLVSLFEILNVEEENSFMSFAASIENPSTNTFFEWGSDTVASLFPTRSSLFNVSMYTMLFDMRRFNNAVYDFVDKLENDPQFQDANISLGEFLEKGSYSSVFIRCYLVPMVSAVWSASFSSAMRFPARSMFHFFINHGLAQVFARPQWRTPAGRSREYVTKIVNDIRDHSGVVLLGTPVTHVMRDERGVTVYAAATGPKRFDQVVFATHPPITLELLGSGATEDEKRILGAFRYSENQAYIHHDQRLMPTNKSVWSSWNFIGRKRQGQTNKENGTSATCPDDASLGQAAPNGTTQNDAIPSDDDEPVCVTYWLNKLQNYHKHHTPVPDMFLTLNPVTEIDPDKIIKSLSFGHPQFTEESVNAQALLQQVVQGQNRSWFCGAYARYGFHEDAMMIGLNVAERLSEFTNLRPWKSKERLAINDNSRQYDIPLSPLRNPVFFFIGGLIVLNAVMSRLQQGLGKIAARMSEEDPVVVVAVGDGRLHRFGPRRSRMGLSRPQPSRIVNMPGSVLPGKLQSGRMTVRTPKVLARITEALRYRHPLAPTAARAFAAAEVDCPTPQDLSTTLKALFIADGLDVDPSKARAGRAKFAESLLSYVVGGFQKVKTLPTHTRLTELTTCISSVVYPSWWLEMDSEVQSTECKQMDNRTVSLGSISDLNAPSNTVEILGDLSEATISILQSNDNSRATVVVRTSERMTFVDRKAELLSVREQIEIVLFKDFVKQWSEAKDERNTSSENRKLCFDLILSPALVNLFEGSGFKTLGETYAFVRQLAVLGATIEFGVTVCGVHRDCKDCEGPRNVDDVFAGDEGFTLCRTRDVIGASERCGLELQRVSFMDNEEAALDVQEVINRVYNSLAVDLLEPSETRVVLAQLCLWEAALLIGHVRRMAVRFRAVRILT</sequence>
<evidence type="ECO:0000259" key="2">
    <source>
        <dbReference type="Pfam" id="PF01593"/>
    </source>
</evidence>
<feature type="domain" description="Amine oxidase" evidence="2">
    <location>
        <begin position="19"/>
        <end position="480"/>
    </location>
</feature>
<dbReference type="InterPro" id="IPR050464">
    <property type="entry name" value="Zeta_carotene_desat/Oxidored"/>
</dbReference>
<evidence type="ECO:0000313" key="3">
    <source>
        <dbReference type="EMBL" id="CDF34390.1"/>
    </source>
</evidence>
<dbReference type="OrthoDB" id="5977668at2759"/>
<dbReference type="Pfam" id="PF01593">
    <property type="entry name" value="Amino_oxidase"/>
    <property type="match status" value="1"/>
</dbReference>
<dbReference type="GeneID" id="17321922"/>
<organism evidence="3 4">
    <name type="scientific">Chondrus crispus</name>
    <name type="common">Carrageen Irish moss</name>
    <name type="synonym">Polymorpha crispa</name>
    <dbReference type="NCBI Taxonomy" id="2769"/>
    <lineage>
        <taxon>Eukaryota</taxon>
        <taxon>Rhodophyta</taxon>
        <taxon>Florideophyceae</taxon>
        <taxon>Rhodymeniophycidae</taxon>
        <taxon>Gigartinales</taxon>
        <taxon>Gigartinaceae</taxon>
        <taxon>Chondrus</taxon>
    </lineage>
</organism>
<proteinExistence type="predicted"/>
<protein>
    <recommendedName>
        <fullName evidence="2">Amine oxidase domain-containing protein</fullName>
    </recommendedName>
</protein>
<dbReference type="GO" id="GO:0016491">
    <property type="term" value="F:oxidoreductase activity"/>
    <property type="evidence" value="ECO:0007669"/>
    <property type="project" value="InterPro"/>
</dbReference>
<dbReference type="InterPro" id="IPR002937">
    <property type="entry name" value="Amino_oxidase"/>
</dbReference>
<dbReference type="Gramene" id="CDF34390">
    <property type="protein sequence ID" value="CDF34390"/>
    <property type="gene ID" value="CHC_T00003092001"/>
</dbReference>
<dbReference type="STRING" id="2769.R7QA97"/>
<evidence type="ECO:0000313" key="4">
    <source>
        <dbReference type="Proteomes" id="UP000012073"/>
    </source>
</evidence>
<evidence type="ECO:0000256" key="1">
    <source>
        <dbReference type="SAM" id="MobiDB-lite"/>
    </source>
</evidence>
<dbReference type="EMBL" id="HG001690">
    <property type="protein sequence ID" value="CDF34390.1"/>
    <property type="molecule type" value="Genomic_DNA"/>
</dbReference>
<feature type="compositionally biased region" description="Polar residues" evidence="1">
    <location>
        <begin position="345"/>
        <end position="356"/>
    </location>
</feature>
<feature type="region of interest" description="Disordered" evidence="1">
    <location>
        <begin position="564"/>
        <end position="584"/>
    </location>
</feature>
<dbReference type="AlphaFoldDB" id="R7QA97"/>
<dbReference type="Gene3D" id="3.50.50.60">
    <property type="entry name" value="FAD/NAD(P)-binding domain"/>
    <property type="match status" value="1"/>
</dbReference>
<gene>
    <name evidence="3" type="ORF">CHC_T00003092001</name>
</gene>
<dbReference type="PANTHER" id="PTHR42923:SF17">
    <property type="entry name" value="AMINE OXIDASE DOMAIN-CONTAINING PROTEIN"/>
    <property type="match status" value="1"/>
</dbReference>
<dbReference type="InterPro" id="IPR036188">
    <property type="entry name" value="FAD/NAD-bd_sf"/>
</dbReference>